<dbReference type="GO" id="GO:0005737">
    <property type="term" value="C:cytoplasm"/>
    <property type="evidence" value="ECO:0007669"/>
    <property type="project" value="UniProtKB-SubCell"/>
</dbReference>
<keyword evidence="3" id="KW-0597">Phosphoprotein</keyword>
<dbReference type="FunFam" id="1.10.418.10:FF:000042">
    <property type="entry name" value="Fimbrin, putative"/>
    <property type="match status" value="1"/>
</dbReference>
<reference evidence="7 8" key="1">
    <citation type="submission" date="2019-03" db="EMBL/GenBank/DDBJ databases">
        <title>First draft genome of Liparis tanakae, snailfish: a comprehensive survey of snailfish specific genes.</title>
        <authorList>
            <person name="Kim W."/>
            <person name="Song I."/>
            <person name="Jeong J.-H."/>
            <person name="Kim D."/>
            <person name="Kim S."/>
            <person name="Ryu S."/>
            <person name="Song J.Y."/>
            <person name="Lee S.K."/>
        </authorList>
    </citation>
    <scope>NUCLEOTIDE SEQUENCE [LARGE SCALE GENOMIC DNA]</scope>
    <source>
        <tissue evidence="7">Muscle</tissue>
    </source>
</reference>
<accession>A0A4Z2HJM5</accession>
<evidence type="ECO:0000256" key="4">
    <source>
        <dbReference type="ARBA" id="ARBA00022737"/>
    </source>
</evidence>
<dbReference type="GO" id="GO:0005884">
    <property type="term" value="C:actin filament"/>
    <property type="evidence" value="ECO:0007669"/>
    <property type="project" value="TreeGrafter"/>
</dbReference>
<sequence length="146" mass="16615">MNLSPEDLLLRWANYHLKKVGMSISNFSGDIKDVRAYFHLLEQISPDGKKEGVPRIEVDMTGIYDPDLAKRAEFMLKQAERLGCRQFVTPTDIVSGNAKLNMAFVATLFNKHLALNKPDFEMDWTLKSKRGGMVAHASHICRHRGR</sequence>
<protein>
    <submittedName>
        <fullName evidence="7">Plastin-3</fullName>
    </submittedName>
</protein>
<feature type="domain" description="Calponin-homology (CH)" evidence="6">
    <location>
        <begin position="3"/>
        <end position="113"/>
    </location>
</feature>
<evidence type="ECO:0000313" key="8">
    <source>
        <dbReference type="Proteomes" id="UP000314294"/>
    </source>
</evidence>
<dbReference type="InterPro" id="IPR039959">
    <property type="entry name" value="Fimbrin/Plastin"/>
</dbReference>
<dbReference type="SUPFAM" id="SSF47576">
    <property type="entry name" value="Calponin-homology domain, CH-domain"/>
    <property type="match status" value="1"/>
</dbReference>
<dbReference type="Proteomes" id="UP000314294">
    <property type="component" value="Unassembled WGS sequence"/>
</dbReference>
<organism evidence="7 8">
    <name type="scientific">Liparis tanakae</name>
    <name type="common">Tanaka's snailfish</name>
    <dbReference type="NCBI Taxonomy" id="230148"/>
    <lineage>
        <taxon>Eukaryota</taxon>
        <taxon>Metazoa</taxon>
        <taxon>Chordata</taxon>
        <taxon>Craniata</taxon>
        <taxon>Vertebrata</taxon>
        <taxon>Euteleostomi</taxon>
        <taxon>Actinopterygii</taxon>
        <taxon>Neopterygii</taxon>
        <taxon>Teleostei</taxon>
        <taxon>Neoteleostei</taxon>
        <taxon>Acanthomorphata</taxon>
        <taxon>Eupercaria</taxon>
        <taxon>Perciformes</taxon>
        <taxon>Cottioidei</taxon>
        <taxon>Cottales</taxon>
        <taxon>Liparidae</taxon>
        <taxon>Liparis</taxon>
    </lineage>
</organism>
<dbReference type="GO" id="GO:0051639">
    <property type="term" value="P:actin filament network formation"/>
    <property type="evidence" value="ECO:0007669"/>
    <property type="project" value="TreeGrafter"/>
</dbReference>
<dbReference type="GO" id="GO:0032432">
    <property type="term" value="C:actin filament bundle"/>
    <property type="evidence" value="ECO:0007669"/>
    <property type="project" value="TreeGrafter"/>
</dbReference>
<dbReference type="AlphaFoldDB" id="A0A4Z2HJM5"/>
<dbReference type="PROSITE" id="PS50021">
    <property type="entry name" value="CH"/>
    <property type="match status" value="1"/>
</dbReference>
<evidence type="ECO:0000256" key="5">
    <source>
        <dbReference type="ARBA" id="ARBA00023203"/>
    </source>
</evidence>
<dbReference type="GO" id="GO:0051017">
    <property type="term" value="P:actin filament bundle assembly"/>
    <property type="evidence" value="ECO:0007669"/>
    <property type="project" value="InterPro"/>
</dbReference>
<evidence type="ECO:0000256" key="2">
    <source>
        <dbReference type="ARBA" id="ARBA00022490"/>
    </source>
</evidence>
<comment type="subcellular location">
    <subcellularLocation>
        <location evidence="1">Cytoplasm</location>
    </subcellularLocation>
</comment>
<comment type="caution">
    <text evidence="7">The sequence shown here is derived from an EMBL/GenBank/DDBJ whole genome shotgun (WGS) entry which is preliminary data.</text>
</comment>
<evidence type="ECO:0000256" key="1">
    <source>
        <dbReference type="ARBA" id="ARBA00004496"/>
    </source>
</evidence>
<keyword evidence="4" id="KW-0677">Repeat</keyword>
<dbReference type="OrthoDB" id="431378at2759"/>
<dbReference type="GO" id="GO:0051015">
    <property type="term" value="F:actin filament binding"/>
    <property type="evidence" value="ECO:0007669"/>
    <property type="project" value="InterPro"/>
</dbReference>
<gene>
    <name evidence="7" type="primary">Pls3</name>
    <name evidence="7" type="ORF">EYF80_023774</name>
</gene>
<evidence type="ECO:0000313" key="7">
    <source>
        <dbReference type="EMBL" id="TNN66018.1"/>
    </source>
</evidence>
<proteinExistence type="predicted"/>
<dbReference type="Pfam" id="PF00307">
    <property type="entry name" value="CH"/>
    <property type="match status" value="1"/>
</dbReference>
<dbReference type="Gene3D" id="1.10.418.10">
    <property type="entry name" value="Calponin-like domain"/>
    <property type="match status" value="1"/>
</dbReference>
<dbReference type="SMART" id="SM00033">
    <property type="entry name" value="CH"/>
    <property type="match status" value="1"/>
</dbReference>
<evidence type="ECO:0000256" key="3">
    <source>
        <dbReference type="ARBA" id="ARBA00022553"/>
    </source>
</evidence>
<keyword evidence="2" id="KW-0963">Cytoplasm</keyword>
<dbReference type="EMBL" id="SRLO01000226">
    <property type="protein sequence ID" value="TNN66018.1"/>
    <property type="molecule type" value="Genomic_DNA"/>
</dbReference>
<dbReference type="PANTHER" id="PTHR19961">
    <property type="entry name" value="FIMBRIN/PLASTIN"/>
    <property type="match status" value="1"/>
</dbReference>
<evidence type="ECO:0000259" key="6">
    <source>
        <dbReference type="PROSITE" id="PS50021"/>
    </source>
</evidence>
<dbReference type="PANTHER" id="PTHR19961:SF32">
    <property type="entry name" value="PLASTIN-3"/>
    <property type="match status" value="1"/>
</dbReference>
<dbReference type="InterPro" id="IPR001715">
    <property type="entry name" value="CH_dom"/>
</dbReference>
<keyword evidence="5" id="KW-0009">Actin-binding</keyword>
<name>A0A4Z2HJM5_9TELE</name>
<dbReference type="InterPro" id="IPR036872">
    <property type="entry name" value="CH_dom_sf"/>
</dbReference>
<keyword evidence="8" id="KW-1185">Reference proteome</keyword>